<comment type="caution">
    <text evidence="1">The sequence shown here is derived from an EMBL/GenBank/DDBJ whole genome shotgun (WGS) entry which is preliminary data.</text>
</comment>
<reference evidence="1 2" key="1">
    <citation type="submission" date="2020-08" db="EMBL/GenBank/DDBJ databases">
        <title>Sequencing the genomes of 1000 actinobacteria strains.</title>
        <authorList>
            <person name="Klenk H.-P."/>
        </authorList>
    </citation>
    <scope>NUCLEOTIDE SEQUENCE [LARGE SCALE GENOMIC DNA]</scope>
    <source>
        <strain evidence="1 2">DSM 45809</strain>
    </source>
</reference>
<evidence type="ECO:0000313" key="1">
    <source>
        <dbReference type="EMBL" id="MBB4742726.1"/>
    </source>
</evidence>
<dbReference type="Proteomes" id="UP000546162">
    <property type="component" value="Unassembled WGS sequence"/>
</dbReference>
<protein>
    <submittedName>
        <fullName evidence="1">Uncharacterized protein</fullName>
    </submittedName>
</protein>
<dbReference type="RefSeq" id="WP_185043056.1">
    <property type="nucleotide sequence ID" value="NZ_BAABFG010000005.1"/>
</dbReference>
<evidence type="ECO:0000313" key="2">
    <source>
        <dbReference type="Proteomes" id="UP000546162"/>
    </source>
</evidence>
<dbReference type="EMBL" id="JACHNB010000001">
    <property type="protein sequence ID" value="MBB4742726.1"/>
    <property type="molecule type" value="Genomic_DNA"/>
</dbReference>
<dbReference type="AlphaFoldDB" id="A0A7W7MAA8"/>
<accession>A0A7W7MAA8</accession>
<name>A0A7W7MAA8_9ACTN</name>
<keyword evidence="2" id="KW-1185">Reference proteome</keyword>
<sequence length="223" mass="24645">MEIGGLERAGGVFETDAFIDRANLSMITLFERLDALPRTDDFWTGTNHRATWYKLSDFGRRCLARDPADDVARWALVAMSMQTGLYGGLALLASQPSPPPEVVSDLLALSEHVWLEVGIPPAAELTSALRALDPEVLRRAPEPAGSAAHAFLAGQPFARALGRERWEAFVLALAEERLTGAAEQARSYLDADEQAVADLLDAARWWQDFRDTDVRERLRELLG</sequence>
<proteinExistence type="predicted"/>
<gene>
    <name evidence="1" type="ORF">BJY16_006185</name>
</gene>
<organism evidence="1 2">
    <name type="scientific">Actinoplanes octamycinicus</name>
    <dbReference type="NCBI Taxonomy" id="135948"/>
    <lineage>
        <taxon>Bacteria</taxon>
        <taxon>Bacillati</taxon>
        <taxon>Actinomycetota</taxon>
        <taxon>Actinomycetes</taxon>
        <taxon>Micromonosporales</taxon>
        <taxon>Micromonosporaceae</taxon>
        <taxon>Actinoplanes</taxon>
    </lineage>
</organism>